<evidence type="ECO:0000256" key="1">
    <source>
        <dbReference type="SAM" id="MobiDB-lite"/>
    </source>
</evidence>
<name>B4IL13_DROSE</name>
<dbReference type="AlphaFoldDB" id="B4IL13"/>
<dbReference type="EMBL" id="CH480861">
    <property type="protein sequence ID" value="EDW52810.1"/>
    <property type="molecule type" value="Genomic_DNA"/>
</dbReference>
<dbReference type="Proteomes" id="UP000001292">
    <property type="component" value="Unassembled WGS sequence"/>
</dbReference>
<proteinExistence type="predicted"/>
<dbReference type="HOGENOM" id="CLU_1715197_0_0_1"/>
<evidence type="ECO:0000313" key="2">
    <source>
        <dbReference type="EMBL" id="EDW52810.1"/>
    </source>
</evidence>
<gene>
    <name evidence="2" type="primary">Dsec\GM11689</name>
    <name evidence="2" type="ORF">Dsec_GM11689</name>
</gene>
<sequence>MRSSTSPPKLRRTTGVRQRRGRADGESQDGIPQRATSNAVAPLTVDPADERKFMEAQVATLQRWRHGKRMPPRPQGRSVWISCRGRGGATSSTAAVVATNTTSAAAIGVVTAAYATTADDAAAVAADTTDATEVADMKRKWERRSPISITRSW</sequence>
<evidence type="ECO:0000313" key="3">
    <source>
        <dbReference type="Proteomes" id="UP000001292"/>
    </source>
</evidence>
<feature type="compositionally biased region" description="Basic residues" evidence="1">
    <location>
        <begin position="9"/>
        <end position="20"/>
    </location>
</feature>
<protein>
    <submittedName>
        <fullName evidence="2">GM11689</fullName>
    </submittedName>
</protein>
<organism evidence="3">
    <name type="scientific">Drosophila sechellia</name>
    <name type="common">Fruit fly</name>
    <dbReference type="NCBI Taxonomy" id="7238"/>
    <lineage>
        <taxon>Eukaryota</taxon>
        <taxon>Metazoa</taxon>
        <taxon>Ecdysozoa</taxon>
        <taxon>Arthropoda</taxon>
        <taxon>Hexapoda</taxon>
        <taxon>Insecta</taxon>
        <taxon>Pterygota</taxon>
        <taxon>Neoptera</taxon>
        <taxon>Endopterygota</taxon>
        <taxon>Diptera</taxon>
        <taxon>Brachycera</taxon>
        <taxon>Muscomorpha</taxon>
        <taxon>Ephydroidea</taxon>
        <taxon>Drosophilidae</taxon>
        <taxon>Drosophila</taxon>
        <taxon>Sophophora</taxon>
    </lineage>
</organism>
<accession>B4IL13</accession>
<keyword evidence="3" id="KW-1185">Reference proteome</keyword>
<feature type="region of interest" description="Disordered" evidence="1">
    <location>
        <begin position="1"/>
        <end position="42"/>
    </location>
</feature>
<reference evidence="2 3" key="1">
    <citation type="journal article" date="2007" name="Nature">
        <title>Evolution of genes and genomes on the Drosophila phylogeny.</title>
        <authorList>
            <consortium name="Drosophila 12 Genomes Consortium"/>
            <person name="Clark A.G."/>
            <person name="Eisen M.B."/>
            <person name="Smith D.R."/>
            <person name="Bergman C.M."/>
            <person name="Oliver B."/>
            <person name="Markow T.A."/>
            <person name="Kaufman T.C."/>
            <person name="Kellis M."/>
            <person name="Gelbart W."/>
            <person name="Iyer V.N."/>
            <person name="Pollard D.A."/>
            <person name="Sackton T.B."/>
            <person name="Larracuente A.M."/>
            <person name="Singh N.D."/>
            <person name="Abad J.P."/>
            <person name="Abt D.N."/>
            <person name="Adryan B."/>
            <person name="Aguade M."/>
            <person name="Akashi H."/>
            <person name="Anderson W.W."/>
            <person name="Aquadro C.F."/>
            <person name="Ardell D.H."/>
            <person name="Arguello R."/>
            <person name="Artieri C.G."/>
            <person name="Barbash D.A."/>
            <person name="Barker D."/>
            <person name="Barsanti P."/>
            <person name="Batterham P."/>
            <person name="Batzoglou S."/>
            <person name="Begun D."/>
            <person name="Bhutkar A."/>
            <person name="Blanco E."/>
            <person name="Bosak S.A."/>
            <person name="Bradley R.K."/>
            <person name="Brand A.D."/>
            <person name="Brent M.R."/>
            <person name="Brooks A.N."/>
            <person name="Brown R.H."/>
            <person name="Butlin R.K."/>
            <person name="Caggese C."/>
            <person name="Calvi B.R."/>
            <person name="Bernardo de Carvalho A."/>
            <person name="Caspi A."/>
            <person name="Castrezana S."/>
            <person name="Celniker S.E."/>
            <person name="Chang J.L."/>
            <person name="Chapple C."/>
            <person name="Chatterji S."/>
            <person name="Chinwalla A."/>
            <person name="Civetta A."/>
            <person name="Clifton S.W."/>
            <person name="Comeron J.M."/>
            <person name="Costello J.C."/>
            <person name="Coyne J.A."/>
            <person name="Daub J."/>
            <person name="David R.G."/>
            <person name="Delcher A.L."/>
            <person name="Delehaunty K."/>
            <person name="Do C.B."/>
            <person name="Ebling H."/>
            <person name="Edwards K."/>
            <person name="Eickbush T."/>
            <person name="Evans J.D."/>
            <person name="Filipski A."/>
            <person name="Findeiss S."/>
            <person name="Freyhult E."/>
            <person name="Fulton L."/>
            <person name="Fulton R."/>
            <person name="Garcia A.C."/>
            <person name="Gardiner A."/>
            <person name="Garfield D.A."/>
            <person name="Garvin B.E."/>
            <person name="Gibson G."/>
            <person name="Gilbert D."/>
            <person name="Gnerre S."/>
            <person name="Godfrey J."/>
            <person name="Good R."/>
            <person name="Gotea V."/>
            <person name="Gravely B."/>
            <person name="Greenberg A.J."/>
            <person name="Griffiths-Jones S."/>
            <person name="Gross S."/>
            <person name="Guigo R."/>
            <person name="Gustafson E.A."/>
            <person name="Haerty W."/>
            <person name="Hahn M.W."/>
            <person name="Halligan D.L."/>
            <person name="Halpern A.L."/>
            <person name="Halter G.M."/>
            <person name="Han M.V."/>
            <person name="Heger A."/>
            <person name="Hillier L."/>
            <person name="Hinrichs A.S."/>
            <person name="Holmes I."/>
            <person name="Hoskins R.A."/>
            <person name="Hubisz M.J."/>
            <person name="Hultmark D."/>
            <person name="Huntley M.A."/>
            <person name="Jaffe D.B."/>
            <person name="Jagadeeshan S."/>
            <person name="Jeck W.R."/>
            <person name="Johnson J."/>
            <person name="Jones C.D."/>
            <person name="Jordan W.C."/>
            <person name="Karpen G.H."/>
            <person name="Kataoka E."/>
            <person name="Keightley P.D."/>
            <person name="Kheradpour P."/>
            <person name="Kirkness E.F."/>
            <person name="Koerich L.B."/>
            <person name="Kristiansen K."/>
            <person name="Kudrna D."/>
            <person name="Kulathinal R.J."/>
            <person name="Kumar S."/>
            <person name="Kwok R."/>
            <person name="Lander E."/>
            <person name="Langley C.H."/>
            <person name="Lapoint R."/>
            <person name="Lazzaro B.P."/>
            <person name="Lee S.J."/>
            <person name="Levesque L."/>
            <person name="Li R."/>
            <person name="Lin C.F."/>
            <person name="Lin M.F."/>
            <person name="Lindblad-Toh K."/>
            <person name="Llopart A."/>
            <person name="Long M."/>
            <person name="Low L."/>
            <person name="Lozovsky E."/>
            <person name="Lu J."/>
            <person name="Luo M."/>
            <person name="Machado C.A."/>
            <person name="Makalowski W."/>
            <person name="Marzo M."/>
            <person name="Matsuda M."/>
            <person name="Matzkin L."/>
            <person name="McAllister B."/>
            <person name="McBride C.S."/>
            <person name="McKernan B."/>
            <person name="McKernan K."/>
            <person name="Mendez-Lago M."/>
            <person name="Minx P."/>
            <person name="Mollenhauer M.U."/>
            <person name="Montooth K."/>
            <person name="Mount S.M."/>
            <person name="Mu X."/>
            <person name="Myers E."/>
            <person name="Negre B."/>
            <person name="Newfeld S."/>
            <person name="Nielsen R."/>
            <person name="Noor M.A."/>
            <person name="O'Grady P."/>
            <person name="Pachter L."/>
            <person name="Papaceit M."/>
            <person name="Parisi M.J."/>
            <person name="Parisi M."/>
            <person name="Parts L."/>
            <person name="Pedersen J.S."/>
            <person name="Pesole G."/>
            <person name="Phillippy A.M."/>
            <person name="Ponting C.P."/>
            <person name="Pop M."/>
            <person name="Porcelli D."/>
            <person name="Powell J.R."/>
            <person name="Prohaska S."/>
            <person name="Pruitt K."/>
            <person name="Puig M."/>
            <person name="Quesneville H."/>
            <person name="Ram K.R."/>
            <person name="Rand D."/>
            <person name="Rasmussen M.D."/>
            <person name="Reed L.K."/>
            <person name="Reenan R."/>
            <person name="Reily A."/>
            <person name="Remington K.A."/>
            <person name="Rieger T.T."/>
            <person name="Ritchie M.G."/>
            <person name="Robin C."/>
            <person name="Rogers Y.H."/>
            <person name="Rohde C."/>
            <person name="Rozas J."/>
            <person name="Rubenfield M.J."/>
            <person name="Ruiz A."/>
            <person name="Russo S."/>
            <person name="Salzberg S.L."/>
            <person name="Sanchez-Gracia A."/>
            <person name="Saranga D.J."/>
            <person name="Sato H."/>
            <person name="Schaeffer S.W."/>
            <person name="Schatz M.C."/>
            <person name="Schlenke T."/>
            <person name="Schwartz R."/>
            <person name="Segarra C."/>
            <person name="Singh R.S."/>
            <person name="Sirot L."/>
            <person name="Sirota M."/>
            <person name="Sisneros N.B."/>
            <person name="Smith C.D."/>
            <person name="Smith T.F."/>
            <person name="Spieth J."/>
            <person name="Stage D.E."/>
            <person name="Stark A."/>
            <person name="Stephan W."/>
            <person name="Strausberg R.L."/>
            <person name="Strempel S."/>
            <person name="Sturgill D."/>
            <person name="Sutton G."/>
            <person name="Sutton G.G."/>
            <person name="Tao W."/>
            <person name="Teichmann S."/>
            <person name="Tobari Y.N."/>
            <person name="Tomimura Y."/>
            <person name="Tsolas J.M."/>
            <person name="Valente V.L."/>
            <person name="Venter E."/>
            <person name="Venter J.C."/>
            <person name="Vicario S."/>
            <person name="Vieira F.G."/>
            <person name="Vilella A.J."/>
            <person name="Villasante A."/>
            <person name="Walenz B."/>
            <person name="Wang J."/>
            <person name="Wasserman M."/>
            <person name="Watts T."/>
            <person name="Wilson D."/>
            <person name="Wilson R.K."/>
            <person name="Wing R.A."/>
            <person name="Wolfner M.F."/>
            <person name="Wong A."/>
            <person name="Wong G.K."/>
            <person name="Wu C.I."/>
            <person name="Wu G."/>
            <person name="Yamamoto D."/>
            <person name="Yang H.P."/>
            <person name="Yang S.P."/>
            <person name="Yorke J.A."/>
            <person name="Yoshida K."/>
            <person name="Zdobnov E."/>
            <person name="Zhang P."/>
            <person name="Zhang Y."/>
            <person name="Zimin A.V."/>
            <person name="Baldwin J."/>
            <person name="Abdouelleil A."/>
            <person name="Abdulkadir J."/>
            <person name="Abebe A."/>
            <person name="Abera B."/>
            <person name="Abreu J."/>
            <person name="Acer S.C."/>
            <person name="Aftuck L."/>
            <person name="Alexander A."/>
            <person name="An P."/>
            <person name="Anderson E."/>
            <person name="Anderson S."/>
            <person name="Arachi H."/>
            <person name="Azer M."/>
            <person name="Bachantsang P."/>
            <person name="Barry A."/>
            <person name="Bayul T."/>
            <person name="Berlin A."/>
            <person name="Bessette D."/>
            <person name="Bloom T."/>
            <person name="Blye J."/>
            <person name="Boguslavskiy L."/>
            <person name="Bonnet C."/>
            <person name="Boukhgalter B."/>
            <person name="Bourzgui I."/>
            <person name="Brown A."/>
            <person name="Cahill P."/>
            <person name="Channer S."/>
            <person name="Cheshatsang Y."/>
            <person name="Chuda L."/>
            <person name="Citroen M."/>
            <person name="Collymore A."/>
            <person name="Cooke P."/>
            <person name="Costello M."/>
            <person name="D'Aco K."/>
            <person name="Daza R."/>
            <person name="De Haan G."/>
            <person name="DeGray S."/>
            <person name="DeMaso C."/>
            <person name="Dhargay N."/>
            <person name="Dooley K."/>
            <person name="Dooley E."/>
            <person name="Doricent M."/>
            <person name="Dorje P."/>
            <person name="Dorjee K."/>
            <person name="Dupes A."/>
            <person name="Elong R."/>
            <person name="Falk J."/>
            <person name="Farina A."/>
            <person name="Faro S."/>
            <person name="Ferguson D."/>
            <person name="Fisher S."/>
            <person name="Foley C.D."/>
            <person name="Franke A."/>
            <person name="Friedrich D."/>
            <person name="Gadbois L."/>
            <person name="Gearin G."/>
            <person name="Gearin C.R."/>
            <person name="Giannoukos G."/>
            <person name="Goode T."/>
            <person name="Graham J."/>
            <person name="Grandbois E."/>
            <person name="Grewal S."/>
            <person name="Gyaltsen K."/>
            <person name="Hafez N."/>
            <person name="Hagos B."/>
            <person name="Hall J."/>
            <person name="Henson C."/>
            <person name="Hollinger A."/>
            <person name="Honan T."/>
            <person name="Huard M.D."/>
            <person name="Hughes L."/>
            <person name="Hurhula B."/>
            <person name="Husby M.E."/>
            <person name="Kamat A."/>
            <person name="Kanga B."/>
            <person name="Kashin S."/>
            <person name="Khazanovich D."/>
            <person name="Kisner P."/>
            <person name="Lance K."/>
            <person name="Lara M."/>
            <person name="Lee W."/>
            <person name="Lennon N."/>
            <person name="Letendre F."/>
            <person name="LeVine R."/>
            <person name="Lipovsky A."/>
            <person name="Liu X."/>
            <person name="Liu J."/>
            <person name="Liu S."/>
            <person name="Lokyitsang T."/>
            <person name="Lokyitsang Y."/>
            <person name="Lubonja R."/>
            <person name="Lui A."/>
            <person name="MacDonald P."/>
            <person name="Magnisalis V."/>
            <person name="Maru K."/>
            <person name="Matthews C."/>
            <person name="McCusker W."/>
            <person name="McDonough S."/>
            <person name="Mehta T."/>
            <person name="Meldrim J."/>
            <person name="Meneus L."/>
            <person name="Mihai O."/>
            <person name="Mihalev A."/>
            <person name="Mihova T."/>
            <person name="Mittelman R."/>
            <person name="Mlenga V."/>
            <person name="Montmayeur A."/>
            <person name="Mulrain L."/>
            <person name="Navidi A."/>
            <person name="Naylor J."/>
            <person name="Negash T."/>
            <person name="Nguyen T."/>
            <person name="Nguyen N."/>
            <person name="Nicol R."/>
            <person name="Norbu C."/>
            <person name="Norbu N."/>
            <person name="Novod N."/>
            <person name="O'Neill B."/>
            <person name="Osman S."/>
            <person name="Markiewicz E."/>
            <person name="Oyono O.L."/>
            <person name="Patti C."/>
            <person name="Phunkhang P."/>
            <person name="Pierre F."/>
            <person name="Priest M."/>
            <person name="Raghuraman S."/>
            <person name="Rege F."/>
            <person name="Reyes R."/>
            <person name="Rise C."/>
            <person name="Rogov P."/>
            <person name="Ross K."/>
            <person name="Ryan E."/>
            <person name="Settipalli S."/>
            <person name="Shea T."/>
            <person name="Sherpa N."/>
            <person name="Shi L."/>
            <person name="Shih D."/>
            <person name="Sparrow T."/>
            <person name="Spaulding J."/>
            <person name="Stalker J."/>
            <person name="Stange-Thomann N."/>
            <person name="Stavropoulos S."/>
            <person name="Stone C."/>
            <person name="Strader C."/>
            <person name="Tesfaye S."/>
            <person name="Thomson T."/>
            <person name="Thoulutsang Y."/>
            <person name="Thoulutsang D."/>
            <person name="Topham K."/>
            <person name="Topping I."/>
            <person name="Tsamla T."/>
            <person name="Vassiliev H."/>
            <person name="Vo A."/>
            <person name="Wangchuk T."/>
            <person name="Wangdi T."/>
            <person name="Weiand M."/>
            <person name="Wilkinson J."/>
            <person name="Wilson A."/>
            <person name="Yadav S."/>
            <person name="Young G."/>
            <person name="Yu Q."/>
            <person name="Zembek L."/>
            <person name="Zhong D."/>
            <person name="Zimmer A."/>
            <person name="Zwirko Z."/>
            <person name="Jaffe D.B."/>
            <person name="Alvarez P."/>
            <person name="Brockman W."/>
            <person name="Butler J."/>
            <person name="Chin C."/>
            <person name="Gnerre S."/>
            <person name="Grabherr M."/>
            <person name="Kleber M."/>
            <person name="Mauceli E."/>
            <person name="MacCallum I."/>
        </authorList>
    </citation>
    <scope>NUCLEOTIDE SEQUENCE [LARGE SCALE GENOMIC DNA]</scope>
    <source>
        <strain evidence="3">Rob3c / Tucson 14021-0248.25</strain>
    </source>
</reference>